<evidence type="ECO:0000313" key="2">
    <source>
        <dbReference type="EMBL" id="KAH0774791.1"/>
    </source>
</evidence>
<comment type="caution">
    <text evidence="2">The sequence shown here is derived from an EMBL/GenBank/DDBJ whole genome shotgun (WGS) entry which is preliminary data.</text>
</comment>
<reference evidence="2 3" key="1">
    <citation type="journal article" date="2021" name="bioRxiv">
        <title>Chromosome-scale and haplotype-resolved genome assembly of a tetraploid potato cultivar.</title>
        <authorList>
            <person name="Sun H."/>
            <person name="Jiao W.-B."/>
            <person name="Krause K."/>
            <person name="Campoy J.A."/>
            <person name="Goel M."/>
            <person name="Folz-Donahue K."/>
            <person name="Kukat C."/>
            <person name="Huettel B."/>
            <person name="Schneeberger K."/>
        </authorList>
    </citation>
    <scope>NUCLEOTIDE SEQUENCE [LARGE SCALE GENOMIC DNA]</scope>
    <source>
        <strain evidence="2">SolTubOtavaFocal</strain>
        <tissue evidence="2">Leaves</tissue>
    </source>
</reference>
<dbReference type="EMBL" id="JAIVGD010000005">
    <property type="protein sequence ID" value="KAH0774791.1"/>
    <property type="molecule type" value="Genomic_DNA"/>
</dbReference>
<feature type="region of interest" description="Disordered" evidence="1">
    <location>
        <begin position="1"/>
        <end position="29"/>
    </location>
</feature>
<organism evidence="2 3">
    <name type="scientific">Solanum tuberosum</name>
    <name type="common">Potato</name>
    <dbReference type="NCBI Taxonomy" id="4113"/>
    <lineage>
        <taxon>Eukaryota</taxon>
        <taxon>Viridiplantae</taxon>
        <taxon>Streptophyta</taxon>
        <taxon>Embryophyta</taxon>
        <taxon>Tracheophyta</taxon>
        <taxon>Spermatophyta</taxon>
        <taxon>Magnoliopsida</taxon>
        <taxon>eudicotyledons</taxon>
        <taxon>Gunneridae</taxon>
        <taxon>Pentapetalae</taxon>
        <taxon>asterids</taxon>
        <taxon>lamiids</taxon>
        <taxon>Solanales</taxon>
        <taxon>Solanaceae</taxon>
        <taxon>Solanoideae</taxon>
        <taxon>Solaneae</taxon>
        <taxon>Solanum</taxon>
    </lineage>
</organism>
<protein>
    <submittedName>
        <fullName evidence="2">Uncharacterized protein</fullName>
    </submittedName>
</protein>
<dbReference type="Proteomes" id="UP000826656">
    <property type="component" value="Unassembled WGS sequence"/>
</dbReference>
<evidence type="ECO:0000256" key="1">
    <source>
        <dbReference type="SAM" id="MobiDB-lite"/>
    </source>
</evidence>
<keyword evidence="3" id="KW-1185">Reference proteome</keyword>
<name>A0ABQ7W242_SOLTU</name>
<feature type="compositionally biased region" description="Basic and acidic residues" evidence="1">
    <location>
        <begin position="19"/>
        <end position="29"/>
    </location>
</feature>
<evidence type="ECO:0000313" key="3">
    <source>
        <dbReference type="Proteomes" id="UP000826656"/>
    </source>
</evidence>
<sequence length="72" mass="8465">MSENNCSTEDVFLENSMSEDNRSTEEDNRSIEDAFLENSMSEDNCSIEDDFLQKHFSWKDNISKKTFQRGEE</sequence>
<gene>
    <name evidence="2" type="ORF">KY290_011928</name>
</gene>
<accession>A0ABQ7W242</accession>
<proteinExistence type="predicted"/>